<dbReference type="InterPro" id="IPR036116">
    <property type="entry name" value="FN3_sf"/>
</dbReference>
<protein>
    <submittedName>
        <fullName evidence="7">Uncharacterized protein</fullName>
    </submittedName>
</protein>
<dbReference type="InterPro" id="IPR003599">
    <property type="entry name" value="Ig_sub"/>
</dbReference>
<dbReference type="InterPro" id="IPR013106">
    <property type="entry name" value="Ig_V-set"/>
</dbReference>
<dbReference type="InterPro" id="IPR007110">
    <property type="entry name" value="Ig-like_dom"/>
</dbReference>
<keyword evidence="2" id="KW-0393">Immunoglobulin domain</keyword>
<feature type="chain" id="PRO_5005488192" evidence="4">
    <location>
        <begin position="19"/>
        <end position="474"/>
    </location>
</feature>
<evidence type="ECO:0000256" key="4">
    <source>
        <dbReference type="SAM" id="SignalP"/>
    </source>
</evidence>
<dbReference type="SMART" id="SM00409">
    <property type="entry name" value="IG"/>
    <property type="match status" value="3"/>
</dbReference>
<proteinExistence type="predicted"/>
<dbReference type="RefSeq" id="XP_040583971.1">
    <property type="nucleotide sequence ID" value="XM_040728037.2"/>
</dbReference>
<accession>A0A0K2TW05</accession>
<dbReference type="GO" id="GO:0050808">
    <property type="term" value="P:synapse organization"/>
    <property type="evidence" value="ECO:0007669"/>
    <property type="project" value="TreeGrafter"/>
</dbReference>
<dbReference type="Gene3D" id="2.60.40.10">
    <property type="entry name" value="Immunoglobulins"/>
    <property type="match status" value="4"/>
</dbReference>
<feature type="domain" description="Ig-like" evidence="5">
    <location>
        <begin position="153"/>
        <end position="240"/>
    </location>
</feature>
<dbReference type="InterPro" id="IPR013783">
    <property type="entry name" value="Ig-like_fold"/>
</dbReference>
<dbReference type="GO" id="GO:0030424">
    <property type="term" value="C:axon"/>
    <property type="evidence" value="ECO:0007669"/>
    <property type="project" value="TreeGrafter"/>
</dbReference>
<keyword evidence="1" id="KW-0677">Repeat</keyword>
<dbReference type="KEGG" id="lsm:121132610"/>
<reference evidence="7" key="1">
    <citation type="submission" date="2014-05" db="EMBL/GenBank/DDBJ databases">
        <authorList>
            <person name="Chronopoulou M."/>
        </authorList>
    </citation>
    <scope>NUCLEOTIDE SEQUENCE</scope>
    <source>
        <tissue evidence="7">Whole organism</tissue>
    </source>
</reference>
<feature type="domain" description="Fibronectin type-III" evidence="6">
    <location>
        <begin position="336"/>
        <end position="435"/>
    </location>
</feature>
<dbReference type="CDD" id="cd00063">
    <property type="entry name" value="FN3"/>
    <property type="match status" value="1"/>
</dbReference>
<dbReference type="SUPFAM" id="SSF48726">
    <property type="entry name" value="Immunoglobulin"/>
    <property type="match status" value="3"/>
</dbReference>
<evidence type="ECO:0000256" key="2">
    <source>
        <dbReference type="ARBA" id="ARBA00023319"/>
    </source>
</evidence>
<dbReference type="PANTHER" id="PTHR45080:SF33">
    <property type="entry name" value="IG-LIKE DOMAIN-CONTAINING PROTEIN"/>
    <property type="match status" value="1"/>
</dbReference>
<feature type="domain" description="Ig-like" evidence="5">
    <location>
        <begin position="245"/>
        <end position="332"/>
    </location>
</feature>
<evidence type="ECO:0000256" key="3">
    <source>
        <dbReference type="SAM" id="MobiDB-lite"/>
    </source>
</evidence>
<evidence type="ECO:0000259" key="5">
    <source>
        <dbReference type="PROSITE" id="PS50835"/>
    </source>
</evidence>
<dbReference type="AlphaFoldDB" id="A0A0K2TW05"/>
<dbReference type="PROSITE" id="PS50853">
    <property type="entry name" value="FN3"/>
    <property type="match status" value="1"/>
</dbReference>
<organism evidence="7">
    <name type="scientific">Lepeophtheirus salmonis</name>
    <name type="common">Salmon louse</name>
    <name type="synonym">Caligus salmonis</name>
    <dbReference type="NCBI Taxonomy" id="72036"/>
    <lineage>
        <taxon>Eukaryota</taxon>
        <taxon>Metazoa</taxon>
        <taxon>Ecdysozoa</taxon>
        <taxon>Arthropoda</taxon>
        <taxon>Crustacea</taxon>
        <taxon>Multicrustacea</taxon>
        <taxon>Hexanauplia</taxon>
        <taxon>Copepoda</taxon>
        <taxon>Siphonostomatoida</taxon>
        <taxon>Caligidae</taxon>
        <taxon>Lepeophtheirus</taxon>
    </lineage>
</organism>
<dbReference type="InterPro" id="IPR003598">
    <property type="entry name" value="Ig_sub2"/>
</dbReference>
<dbReference type="SUPFAM" id="SSF49265">
    <property type="entry name" value="Fibronectin type III"/>
    <property type="match status" value="1"/>
</dbReference>
<dbReference type="Pfam" id="PF07686">
    <property type="entry name" value="V-set"/>
    <property type="match status" value="1"/>
</dbReference>
<dbReference type="GeneID" id="121132610"/>
<evidence type="ECO:0000313" key="7">
    <source>
        <dbReference type="EMBL" id="CDW30238.1"/>
    </source>
</evidence>
<dbReference type="GO" id="GO:0007156">
    <property type="term" value="P:homophilic cell adhesion via plasma membrane adhesion molecules"/>
    <property type="evidence" value="ECO:0007669"/>
    <property type="project" value="TreeGrafter"/>
</dbReference>
<keyword evidence="4" id="KW-0732">Signal</keyword>
<dbReference type="InterPro" id="IPR036179">
    <property type="entry name" value="Ig-like_dom_sf"/>
</dbReference>
<dbReference type="GO" id="GO:0008046">
    <property type="term" value="F:axon guidance receptor activity"/>
    <property type="evidence" value="ECO:0007669"/>
    <property type="project" value="TreeGrafter"/>
</dbReference>
<name>A0A0K2TW05_LEPSM</name>
<dbReference type="InterPro" id="IPR050958">
    <property type="entry name" value="Cell_Adh-Cytoskel_Orgn"/>
</dbReference>
<dbReference type="GO" id="GO:0005886">
    <property type="term" value="C:plasma membrane"/>
    <property type="evidence" value="ECO:0007669"/>
    <property type="project" value="TreeGrafter"/>
</dbReference>
<feature type="domain" description="Ig-like" evidence="5">
    <location>
        <begin position="47"/>
        <end position="150"/>
    </location>
</feature>
<dbReference type="Pfam" id="PF07679">
    <property type="entry name" value="I-set"/>
    <property type="match status" value="1"/>
</dbReference>
<evidence type="ECO:0000256" key="1">
    <source>
        <dbReference type="ARBA" id="ARBA00022737"/>
    </source>
</evidence>
<dbReference type="InterPro" id="IPR013098">
    <property type="entry name" value="Ig_I-set"/>
</dbReference>
<dbReference type="PANTHER" id="PTHR45080">
    <property type="entry name" value="CONTACTIN 5"/>
    <property type="match status" value="1"/>
</dbReference>
<dbReference type="Pfam" id="PF00041">
    <property type="entry name" value="fn3"/>
    <property type="match status" value="1"/>
</dbReference>
<dbReference type="InterPro" id="IPR003961">
    <property type="entry name" value="FN3_dom"/>
</dbReference>
<feature type="signal peptide" evidence="4">
    <location>
        <begin position="1"/>
        <end position="18"/>
    </location>
</feature>
<dbReference type="Pfam" id="PF13927">
    <property type="entry name" value="Ig_3"/>
    <property type="match status" value="1"/>
</dbReference>
<sequence>MLLLDTIYLLFFISLTQGIPTQDYYSDEYYNDDDYSGEHDKVVHKTPKFISEQLDLMVNEGETIKLPCLIDLHAQGFAVIWKKEPGNHIVAVENQVIDRKDTRIKLDQAPKGRGGNTLIISLSEESDAGEYRCQISAYKPTVLKHTVKIRVAPKIRPIPSNGLLIVKEGEAATLSCEMMKGNPPPKMTWRRKERKLPSGEEELNGLSLTFKESTRHHSGIYICAADNGFGAPATAQITLNVHHKPSIETDQTYIHTRSNDETEVVCLVHASPKASVKWLKNGTPLKEGEGIVSDRGNRHTLLLPGITHSTFGVYTCQAENEFGFDEEKTTVSGKAAPAKVKSDPEGLEKNRFSMEWVSESISNITAFKLQYHQEDFEDWSEIQVEATDHGDNYYSGSHVLDNLRSATRYIARIASKNDYGYSEFSEPFVFATKGAGPKHQPSTGTSSGFQILSQSTHNIILFVYISIRIFLNLL</sequence>
<dbReference type="SMART" id="SM00408">
    <property type="entry name" value="IGc2"/>
    <property type="match status" value="3"/>
</dbReference>
<dbReference type="OrthoDB" id="6159398at2759"/>
<feature type="region of interest" description="Disordered" evidence="3">
    <location>
        <begin position="180"/>
        <end position="200"/>
    </location>
</feature>
<dbReference type="PROSITE" id="PS50835">
    <property type="entry name" value="IG_LIKE"/>
    <property type="match status" value="3"/>
</dbReference>
<dbReference type="CDD" id="cd00096">
    <property type="entry name" value="Ig"/>
    <property type="match status" value="1"/>
</dbReference>
<dbReference type="GO" id="GO:0043025">
    <property type="term" value="C:neuronal cell body"/>
    <property type="evidence" value="ECO:0007669"/>
    <property type="project" value="TreeGrafter"/>
</dbReference>
<evidence type="ECO:0000259" key="6">
    <source>
        <dbReference type="PROSITE" id="PS50853"/>
    </source>
</evidence>
<dbReference type="EMBL" id="HACA01012877">
    <property type="protein sequence ID" value="CDW30238.1"/>
    <property type="molecule type" value="Transcribed_RNA"/>
</dbReference>